<gene>
    <name evidence="11" type="ORF">EMWEY_00006420</name>
</gene>
<evidence type="ECO:0000256" key="5">
    <source>
        <dbReference type="ARBA" id="ARBA00022737"/>
    </source>
</evidence>
<dbReference type="AlphaFoldDB" id="U6MBJ1"/>
<name>U6MBJ1_EIMMA</name>
<dbReference type="GO" id="GO:0036064">
    <property type="term" value="C:ciliary basal body"/>
    <property type="evidence" value="ECO:0007669"/>
    <property type="project" value="TreeGrafter"/>
</dbReference>
<dbReference type="GO" id="GO:0042073">
    <property type="term" value="P:intraciliary transport"/>
    <property type="evidence" value="ECO:0007669"/>
    <property type="project" value="TreeGrafter"/>
</dbReference>
<proteinExistence type="predicted"/>
<dbReference type="Proteomes" id="UP000030763">
    <property type="component" value="Unassembled WGS sequence"/>
</dbReference>
<dbReference type="InterPro" id="IPR001680">
    <property type="entry name" value="WD40_rpt"/>
</dbReference>
<dbReference type="GeneID" id="25334628"/>
<comment type="subcellular location">
    <subcellularLocation>
        <location evidence="1">Cell projection</location>
        <location evidence="1">Cilium</location>
    </subcellularLocation>
    <subcellularLocation>
        <location evidence="2">Cytoplasm</location>
    </subcellularLocation>
</comment>
<dbReference type="SUPFAM" id="SSF50969">
    <property type="entry name" value="YVTN repeat-like/Quinoprotein amine dehydrogenase"/>
    <property type="match status" value="1"/>
</dbReference>
<dbReference type="Pfam" id="PF24797">
    <property type="entry name" value="Beta-prop_WDR35_TULP_N"/>
    <property type="match status" value="1"/>
</dbReference>
<keyword evidence="3" id="KW-0963">Cytoplasm</keyword>
<dbReference type="VEuPathDB" id="ToxoDB:EMWEY_00006420"/>
<protein>
    <recommendedName>
        <fullName evidence="10">IFT121/TULP4 N-terminal domain-containing protein</fullName>
    </recommendedName>
</protein>
<dbReference type="InterPro" id="IPR011044">
    <property type="entry name" value="Quino_amine_DH_bsu"/>
</dbReference>
<feature type="region of interest" description="Disordered" evidence="9">
    <location>
        <begin position="362"/>
        <end position="394"/>
    </location>
</feature>
<dbReference type="InterPro" id="IPR056159">
    <property type="entry name" value="Beta-prop_IFT121_TULP_N"/>
</dbReference>
<feature type="repeat" description="WD" evidence="8">
    <location>
        <begin position="1"/>
        <end position="26"/>
    </location>
</feature>
<reference evidence="11" key="1">
    <citation type="submission" date="2013-10" db="EMBL/GenBank/DDBJ databases">
        <title>Genomic analysis of the causative agents of coccidiosis in chickens.</title>
        <authorList>
            <person name="Reid A.J."/>
            <person name="Blake D."/>
            <person name="Billington K."/>
            <person name="Browne H."/>
            <person name="Dunn M."/>
            <person name="Hung S."/>
            <person name="Kawahara F."/>
            <person name="Miranda-Saavedra D."/>
            <person name="Mourier T."/>
            <person name="Nagra H."/>
            <person name="Otto T.D."/>
            <person name="Rawlings N."/>
            <person name="Sanchez A."/>
            <person name="Sanders M."/>
            <person name="Subramaniam C."/>
            <person name="Tay Y."/>
            <person name="Dear P."/>
            <person name="Doerig C."/>
            <person name="Gruber A."/>
            <person name="Parkinson J."/>
            <person name="Shirley M."/>
            <person name="Wan K.L."/>
            <person name="Berriman M."/>
            <person name="Tomley F."/>
            <person name="Pain A."/>
        </authorList>
    </citation>
    <scope>NUCLEOTIDE SEQUENCE [LARGE SCALE GENOMIC DNA]</scope>
    <source>
        <strain evidence="11">Weybridge</strain>
    </source>
</reference>
<dbReference type="PANTHER" id="PTHR15722">
    <property type="entry name" value="IFT140/172-RELATED"/>
    <property type="match status" value="1"/>
</dbReference>
<evidence type="ECO:0000256" key="4">
    <source>
        <dbReference type="ARBA" id="ARBA00022574"/>
    </source>
</evidence>
<dbReference type="SUPFAM" id="SSF50978">
    <property type="entry name" value="WD40 repeat-like"/>
    <property type="match status" value="1"/>
</dbReference>
<keyword evidence="4 8" id="KW-0853">WD repeat</keyword>
<keyword evidence="6" id="KW-0969">Cilium</keyword>
<dbReference type="InterPro" id="IPR015943">
    <property type="entry name" value="WD40/YVTN_repeat-like_dom_sf"/>
</dbReference>
<keyword evidence="5" id="KW-0677">Repeat</keyword>
<dbReference type="InterPro" id="IPR036322">
    <property type="entry name" value="WD40_repeat_dom_sf"/>
</dbReference>
<evidence type="ECO:0000256" key="8">
    <source>
        <dbReference type="PROSITE-ProRule" id="PRU00221"/>
    </source>
</evidence>
<evidence type="ECO:0000259" key="10">
    <source>
        <dbReference type="Pfam" id="PF24797"/>
    </source>
</evidence>
<dbReference type="PANTHER" id="PTHR15722:SF8">
    <property type="entry name" value="ANAPHASE-PROMOTING COMPLEX SUBUNIT 4-LIKE WD40 DOMAIN-CONTAINING PROTEIN"/>
    <property type="match status" value="1"/>
</dbReference>
<evidence type="ECO:0000256" key="7">
    <source>
        <dbReference type="ARBA" id="ARBA00023273"/>
    </source>
</evidence>
<evidence type="ECO:0000256" key="6">
    <source>
        <dbReference type="ARBA" id="ARBA00023069"/>
    </source>
</evidence>
<dbReference type="Gene3D" id="2.130.10.10">
    <property type="entry name" value="YVTN repeat-like/Quinoprotein amine dehydrogenase"/>
    <property type="match status" value="1"/>
</dbReference>
<evidence type="ECO:0000256" key="9">
    <source>
        <dbReference type="SAM" id="MobiDB-lite"/>
    </source>
</evidence>
<dbReference type="OMA" id="NIRIWEE"/>
<evidence type="ECO:0000313" key="12">
    <source>
        <dbReference type="Proteomes" id="UP000030763"/>
    </source>
</evidence>
<dbReference type="EMBL" id="HG721849">
    <property type="protein sequence ID" value="CDJ60428.1"/>
    <property type="molecule type" value="Genomic_DNA"/>
</dbReference>
<keyword evidence="12" id="KW-1185">Reference proteome</keyword>
<reference evidence="11" key="2">
    <citation type="submission" date="2013-10" db="EMBL/GenBank/DDBJ databases">
        <authorList>
            <person name="Aslett M."/>
        </authorList>
    </citation>
    <scope>NUCLEOTIDE SEQUENCE [LARGE SCALE GENOMIC DNA]</scope>
    <source>
        <strain evidence="11">Weybridge</strain>
    </source>
</reference>
<organism evidence="11 12">
    <name type="scientific">Eimeria maxima</name>
    <name type="common">Coccidian parasite</name>
    <dbReference type="NCBI Taxonomy" id="5804"/>
    <lineage>
        <taxon>Eukaryota</taxon>
        <taxon>Sar</taxon>
        <taxon>Alveolata</taxon>
        <taxon>Apicomplexa</taxon>
        <taxon>Conoidasida</taxon>
        <taxon>Coccidia</taxon>
        <taxon>Eucoccidiorida</taxon>
        <taxon>Eimeriorina</taxon>
        <taxon>Eimeriidae</taxon>
        <taxon>Eimeria</taxon>
    </lineage>
</organism>
<dbReference type="PROSITE" id="PS50082">
    <property type="entry name" value="WD_REPEATS_2"/>
    <property type="match status" value="1"/>
</dbReference>
<keyword evidence="7" id="KW-0966">Cell projection</keyword>
<evidence type="ECO:0000313" key="11">
    <source>
        <dbReference type="EMBL" id="CDJ60428.1"/>
    </source>
</evidence>
<accession>U6MBJ1</accession>
<evidence type="ECO:0000256" key="1">
    <source>
        <dbReference type="ARBA" id="ARBA00004138"/>
    </source>
</evidence>
<sequence>MSQCTFDAVCGILATGDSDGNIRIWEEAKGQWNQLSSFRPGIPGALVGLQWVPFGGVPSQISLCLLHDGGHLLCVALEGQQLWSRDVKKACSCFCASPNGTGFVLASNDGEMAFHDSRGIYIRKLGLKAEAAGQEAIKALAWQPGSWSVRPILVAYSTGRGMLVQPDGDVQPLSFETGLSACVDAAWNPSGLLAAFLGLPALDVQYVSRQLTGEREGMVERIRGQSLVAGTLVVLVQACGNLMATVNLANSEPRALAWTICGERLAAAAEKEVFIISLRRHAVCCSYGENSLAAVDPFCHKQLTTEVSFLREPGGYRTIRRFRGPRFLVSGDSVCAVVPQATPALPLTFLWQGDRSGALLQSQHQEGPHRLADDNGFQESPTAAKNPPRKTGQEGFPVELCDTSGNTVETVVSPIGPTQAVLLTHWLVIADSSHHLWLYNLAREENSAAVPLSTLVDLNCLCELPSSGTCNGNTCALDGRGRCLIVARSTGQLLRLRPSPTQPQIELEASGVIPIRLCNLKLNRDATALAGVDLNGRLQIITAIASHEHTGKLHI</sequence>
<evidence type="ECO:0000256" key="3">
    <source>
        <dbReference type="ARBA" id="ARBA00022490"/>
    </source>
</evidence>
<dbReference type="OrthoDB" id="346829at2759"/>
<evidence type="ECO:0000256" key="2">
    <source>
        <dbReference type="ARBA" id="ARBA00004496"/>
    </source>
</evidence>
<dbReference type="GO" id="GO:0005930">
    <property type="term" value="C:axoneme"/>
    <property type="evidence" value="ECO:0007669"/>
    <property type="project" value="TreeGrafter"/>
</dbReference>
<dbReference type="RefSeq" id="XP_013337078.1">
    <property type="nucleotide sequence ID" value="XM_013481624.1"/>
</dbReference>
<feature type="domain" description="IFT121/TULP4 N-terminal" evidence="10">
    <location>
        <begin position="12"/>
        <end position="279"/>
    </location>
</feature>